<name>A0A8I6SJZ0_CIMLE</name>
<dbReference type="AlphaFoldDB" id="A0A8I6SJZ0"/>
<dbReference type="InterPro" id="IPR001507">
    <property type="entry name" value="ZP_dom"/>
</dbReference>
<dbReference type="OMA" id="YNCELWE"/>
<sequence>MAERITVLSILGPVFPSGSARWKRFMRLDERPGKNPASYIGPEEIWEKDMSEEMVIGPTTDGYQRVDLKCAAEHMEVTIVTEEDFSGVIYTRGSYSAQKLPCFRDLKSGTYFRMNIPFDDCKTKNEGGLYKNVLIVQHDDYLIMPGDAAFDLECDFRKPKDVPVHKSVTTEVFDVIARIMLSDADPGGKPIPEAMRLKAINMSNVVSFQPKILRNQKDEL</sequence>
<dbReference type="PANTHER" id="PTHR46560:SF7">
    <property type="entry name" value="RE59626P"/>
    <property type="match status" value="1"/>
</dbReference>
<accession>A0A8I6SJZ0</accession>
<dbReference type="KEGG" id="clec:106669608"/>
<protein>
    <recommendedName>
        <fullName evidence="1">ZP domain-containing protein</fullName>
    </recommendedName>
</protein>
<dbReference type="InterPro" id="IPR056953">
    <property type="entry name" value="CUT_N"/>
</dbReference>
<evidence type="ECO:0000259" key="1">
    <source>
        <dbReference type="PROSITE" id="PS51034"/>
    </source>
</evidence>
<dbReference type="EnsemblMetazoa" id="XM_024224691.1">
    <property type="protein sequence ID" value="XP_024080459.1"/>
    <property type="gene ID" value="LOC106669608"/>
</dbReference>
<dbReference type="OrthoDB" id="10043417at2759"/>
<reference evidence="2" key="1">
    <citation type="submission" date="2022-01" db="UniProtKB">
        <authorList>
            <consortium name="EnsemblMetazoa"/>
        </authorList>
    </citation>
    <scope>IDENTIFICATION</scope>
</reference>
<dbReference type="PROSITE" id="PS51034">
    <property type="entry name" value="ZP_2"/>
    <property type="match status" value="1"/>
</dbReference>
<keyword evidence="3" id="KW-1185">Reference proteome</keyword>
<dbReference type="Proteomes" id="UP000494040">
    <property type="component" value="Unassembled WGS sequence"/>
</dbReference>
<dbReference type="PANTHER" id="PTHR46560">
    <property type="entry name" value="CYPHER, ISOFORM B"/>
    <property type="match status" value="1"/>
</dbReference>
<dbReference type="GeneID" id="106669608"/>
<dbReference type="RefSeq" id="XP_024080459.1">
    <property type="nucleotide sequence ID" value="XM_024224691.1"/>
</dbReference>
<evidence type="ECO:0000313" key="3">
    <source>
        <dbReference type="Proteomes" id="UP000494040"/>
    </source>
</evidence>
<proteinExistence type="predicted"/>
<feature type="domain" description="ZP" evidence="1">
    <location>
        <begin position="69"/>
        <end position="220"/>
    </location>
</feature>
<dbReference type="Pfam" id="PF25057">
    <property type="entry name" value="CUT_N"/>
    <property type="match status" value="1"/>
</dbReference>
<evidence type="ECO:0000313" key="2">
    <source>
        <dbReference type="EnsemblMetazoa" id="XP_024080459.1"/>
    </source>
</evidence>
<organism evidence="2 3">
    <name type="scientific">Cimex lectularius</name>
    <name type="common">Bed bug</name>
    <name type="synonym">Acanthia lectularia</name>
    <dbReference type="NCBI Taxonomy" id="79782"/>
    <lineage>
        <taxon>Eukaryota</taxon>
        <taxon>Metazoa</taxon>
        <taxon>Ecdysozoa</taxon>
        <taxon>Arthropoda</taxon>
        <taxon>Hexapoda</taxon>
        <taxon>Insecta</taxon>
        <taxon>Pterygota</taxon>
        <taxon>Neoptera</taxon>
        <taxon>Paraneoptera</taxon>
        <taxon>Hemiptera</taxon>
        <taxon>Heteroptera</taxon>
        <taxon>Panheteroptera</taxon>
        <taxon>Cimicomorpha</taxon>
        <taxon>Cimicidae</taxon>
        <taxon>Cimex</taxon>
    </lineage>
</organism>